<dbReference type="EMBL" id="FIGH01000003">
    <property type="protein sequence ID" value="CYU44563.1"/>
    <property type="molecule type" value="Genomic_DNA"/>
</dbReference>
<protein>
    <submittedName>
        <fullName evidence="3">Uncharacterized protein</fullName>
    </submittedName>
</protein>
<dbReference type="EMBL" id="FIFW01000014">
    <property type="protein sequence ID" value="CYU67222.1"/>
    <property type="molecule type" value="Genomic_DNA"/>
</dbReference>
<evidence type="ECO:0000313" key="5">
    <source>
        <dbReference type="Proteomes" id="UP000073434"/>
    </source>
</evidence>
<evidence type="ECO:0000313" key="2">
    <source>
        <dbReference type="EMBL" id="CYU44563.1"/>
    </source>
</evidence>
<dbReference type="AlphaFoldDB" id="A0A0Z8ES85"/>
<evidence type="ECO:0000313" key="3">
    <source>
        <dbReference type="EMBL" id="CYU67222.1"/>
    </source>
</evidence>
<organism evidence="3 5">
    <name type="scientific">Streptococcus suis</name>
    <dbReference type="NCBI Taxonomy" id="1307"/>
    <lineage>
        <taxon>Bacteria</taxon>
        <taxon>Bacillati</taxon>
        <taxon>Bacillota</taxon>
        <taxon>Bacilli</taxon>
        <taxon>Lactobacillales</taxon>
        <taxon>Streptococcaceae</taxon>
        <taxon>Streptococcus</taxon>
    </lineage>
</organism>
<proteinExistence type="predicted"/>
<dbReference type="EMBL" id="FIGG01000001">
    <property type="protein sequence ID" value="CYU35243.1"/>
    <property type="molecule type" value="Genomic_DNA"/>
</dbReference>
<sequence>MDIFNKIKQSLISDDANVQSEPAIVKSIILSKIESVLEEVNIERERLSGKERFSIKHDSTIDPVLSDRIAWNMGREQILSNIIEYVTSIPDSLYRIQRKGSQVLEIKGLDSSCLELSLSRKAIGGNIYQLKDSVSSQSVDIISSENLDYLDAIEQSCINGYLIPDEKLFDALSQLREFNKKTTPCGF</sequence>
<dbReference type="Proteomes" id="UP000072530">
    <property type="component" value="Unassembled WGS sequence"/>
</dbReference>
<dbReference type="RefSeq" id="WP_044687984.1">
    <property type="nucleotide sequence ID" value="NZ_CEDH01000171.1"/>
</dbReference>
<reference evidence="4 5" key="1">
    <citation type="submission" date="2016-02" db="EMBL/GenBank/DDBJ databases">
        <authorList>
            <consortium name="Pathogen Informatics"/>
        </authorList>
    </citation>
    <scope>NUCLEOTIDE SEQUENCE [LARGE SCALE GENOMIC DNA]</scope>
    <source>
        <strain evidence="3 5">LSS23</strain>
        <strain evidence="2 6">LSS30</strain>
        <strain evidence="1 4">LSS31</strain>
    </source>
</reference>
<name>A0A0Z8ES85_STRSU</name>
<evidence type="ECO:0000313" key="1">
    <source>
        <dbReference type="EMBL" id="CYU35243.1"/>
    </source>
</evidence>
<evidence type="ECO:0000313" key="4">
    <source>
        <dbReference type="Proteomes" id="UP000072530"/>
    </source>
</evidence>
<gene>
    <name evidence="3" type="ORF">ERS132385_01404</name>
    <name evidence="2" type="ORF">ERS132392_00792</name>
    <name evidence="1" type="ORF">ERS132393_00327</name>
</gene>
<dbReference type="Proteomes" id="UP000073434">
    <property type="component" value="Unassembled WGS sequence"/>
</dbReference>
<accession>A0A0Z8ES85</accession>
<dbReference type="Proteomes" id="UP000074664">
    <property type="component" value="Unassembled WGS sequence"/>
</dbReference>
<evidence type="ECO:0000313" key="6">
    <source>
        <dbReference type="Proteomes" id="UP000074664"/>
    </source>
</evidence>